<name>A0A8S5QLG1_9CAUD</name>
<dbReference type="EMBL" id="BK015689">
    <property type="protein sequence ID" value="DAE20094.1"/>
    <property type="molecule type" value="Genomic_DNA"/>
</dbReference>
<reference evidence="1" key="1">
    <citation type="journal article" date="2021" name="Proc. Natl. Acad. Sci. U.S.A.">
        <title>A Catalog of Tens of Thousands of Viruses from Human Metagenomes Reveals Hidden Associations with Chronic Diseases.</title>
        <authorList>
            <person name="Tisza M.J."/>
            <person name="Buck C.B."/>
        </authorList>
    </citation>
    <scope>NUCLEOTIDE SEQUENCE</scope>
    <source>
        <strain evidence="1">CtYsL76</strain>
    </source>
</reference>
<proteinExistence type="predicted"/>
<accession>A0A8S5QLG1</accession>
<sequence length="88" mass="10388">MLTVLTLKLCYDPSFLFERYKQWEDAIHTTLTTIRMQNDSNIQVLLPEILNKTEASRVWIIQYHNGTSDWNYGSMRFELCANNVESVK</sequence>
<protein>
    <submittedName>
        <fullName evidence="1">Uncharacterized protein</fullName>
    </submittedName>
</protein>
<evidence type="ECO:0000313" key="1">
    <source>
        <dbReference type="EMBL" id="DAE20094.1"/>
    </source>
</evidence>
<organism evidence="1">
    <name type="scientific">CrAss-like virus sp. ctYsL76</name>
    <dbReference type="NCBI Taxonomy" id="2826826"/>
    <lineage>
        <taxon>Viruses</taxon>
        <taxon>Duplodnaviria</taxon>
        <taxon>Heunggongvirae</taxon>
        <taxon>Uroviricota</taxon>
        <taxon>Caudoviricetes</taxon>
        <taxon>Crassvirales</taxon>
    </lineage>
</organism>